<dbReference type="RefSeq" id="WP_090595858.1">
    <property type="nucleotide sequence ID" value="NZ_FNCS01000005.1"/>
</dbReference>
<evidence type="ECO:0000313" key="1">
    <source>
        <dbReference type="EMBL" id="SDG64365.1"/>
    </source>
</evidence>
<dbReference type="STRING" id="440168.SAMN04487974_10567"/>
<accession>A0A1G7VX65</accession>
<name>A0A1G7VX65_9HYPH</name>
<organism evidence="1 2">
    <name type="scientific">Pelagibacterium luteolum</name>
    <dbReference type="NCBI Taxonomy" id="440168"/>
    <lineage>
        <taxon>Bacteria</taxon>
        <taxon>Pseudomonadati</taxon>
        <taxon>Pseudomonadota</taxon>
        <taxon>Alphaproteobacteria</taxon>
        <taxon>Hyphomicrobiales</taxon>
        <taxon>Devosiaceae</taxon>
        <taxon>Pelagibacterium</taxon>
    </lineage>
</organism>
<gene>
    <name evidence="1" type="ORF">SAMN04487974_10567</name>
</gene>
<keyword evidence="2" id="KW-1185">Reference proteome</keyword>
<dbReference type="AlphaFoldDB" id="A0A1G7VX65"/>
<dbReference type="EMBL" id="FNCS01000005">
    <property type="protein sequence ID" value="SDG64365.1"/>
    <property type="molecule type" value="Genomic_DNA"/>
</dbReference>
<sequence>MYELTLGWGSSKEVMLIKDTRSLVQIADDLKTKGYIITTSAECSDDAPEATQKMAVMFTQVSHIRLTEE</sequence>
<proteinExistence type="predicted"/>
<protein>
    <submittedName>
        <fullName evidence="1">Uncharacterized protein</fullName>
    </submittedName>
</protein>
<reference evidence="1 2" key="1">
    <citation type="submission" date="2016-10" db="EMBL/GenBank/DDBJ databases">
        <authorList>
            <person name="de Groot N.N."/>
        </authorList>
    </citation>
    <scope>NUCLEOTIDE SEQUENCE [LARGE SCALE GENOMIC DNA]</scope>
    <source>
        <strain evidence="1 2">CGMCC 1.10267</strain>
    </source>
</reference>
<evidence type="ECO:0000313" key="2">
    <source>
        <dbReference type="Proteomes" id="UP000199495"/>
    </source>
</evidence>
<dbReference type="Proteomes" id="UP000199495">
    <property type="component" value="Unassembled WGS sequence"/>
</dbReference>